<dbReference type="EMBL" id="MU276843">
    <property type="protein sequence ID" value="KAI0037586.1"/>
    <property type="molecule type" value="Genomic_DNA"/>
</dbReference>
<reference evidence="1" key="2">
    <citation type="journal article" date="2022" name="New Phytol.">
        <title>Evolutionary transition to the ectomycorrhizal habit in the genomes of a hyperdiverse lineage of mushroom-forming fungi.</title>
        <authorList>
            <person name="Looney B."/>
            <person name="Miyauchi S."/>
            <person name="Morin E."/>
            <person name="Drula E."/>
            <person name="Courty P.E."/>
            <person name="Kohler A."/>
            <person name="Kuo A."/>
            <person name="LaButti K."/>
            <person name="Pangilinan J."/>
            <person name="Lipzen A."/>
            <person name="Riley R."/>
            <person name="Andreopoulos W."/>
            <person name="He G."/>
            <person name="Johnson J."/>
            <person name="Nolan M."/>
            <person name="Tritt A."/>
            <person name="Barry K.W."/>
            <person name="Grigoriev I.V."/>
            <person name="Nagy L.G."/>
            <person name="Hibbett D."/>
            <person name="Henrissat B."/>
            <person name="Matheny P.B."/>
            <person name="Labbe J."/>
            <person name="Martin F.M."/>
        </authorList>
    </citation>
    <scope>NUCLEOTIDE SEQUENCE</scope>
    <source>
        <strain evidence="1">FP105234-sp</strain>
    </source>
</reference>
<feature type="non-terminal residue" evidence="1">
    <location>
        <position position="1"/>
    </location>
</feature>
<comment type="caution">
    <text evidence="1">The sequence shown here is derived from an EMBL/GenBank/DDBJ whole genome shotgun (WGS) entry which is preliminary data.</text>
</comment>
<organism evidence="1 2">
    <name type="scientific">Auriscalpium vulgare</name>
    <dbReference type="NCBI Taxonomy" id="40419"/>
    <lineage>
        <taxon>Eukaryota</taxon>
        <taxon>Fungi</taxon>
        <taxon>Dikarya</taxon>
        <taxon>Basidiomycota</taxon>
        <taxon>Agaricomycotina</taxon>
        <taxon>Agaricomycetes</taxon>
        <taxon>Russulales</taxon>
        <taxon>Auriscalpiaceae</taxon>
        <taxon>Auriscalpium</taxon>
    </lineage>
</organism>
<accession>A0ACB8R0C9</accession>
<reference evidence="1" key="1">
    <citation type="submission" date="2021-02" db="EMBL/GenBank/DDBJ databases">
        <authorList>
            <consortium name="DOE Joint Genome Institute"/>
            <person name="Ahrendt S."/>
            <person name="Looney B.P."/>
            <person name="Miyauchi S."/>
            <person name="Morin E."/>
            <person name="Drula E."/>
            <person name="Courty P.E."/>
            <person name="Chicoki N."/>
            <person name="Fauchery L."/>
            <person name="Kohler A."/>
            <person name="Kuo A."/>
            <person name="Labutti K."/>
            <person name="Pangilinan J."/>
            <person name="Lipzen A."/>
            <person name="Riley R."/>
            <person name="Andreopoulos W."/>
            <person name="He G."/>
            <person name="Johnson J."/>
            <person name="Barry K.W."/>
            <person name="Grigoriev I.V."/>
            <person name="Nagy L."/>
            <person name="Hibbett D."/>
            <person name="Henrissat B."/>
            <person name="Matheny P.B."/>
            <person name="Labbe J."/>
            <person name="Martin F."/>
        </authorList>
    </citation>
    <scope>NUCLEOTIDE SEQUENCE</scope>
    <source>
        <strain evidence="1">FP105234-sp</strain>
    </source>
</reference>
<evidence type="ECO:0000313" key="2">
    <source>
        <dbReference type="Proteomes" id="UP000814033"/>
    </source>
</evidence>
<name>A0ACB8R0C9_9AGAM</name>
<feature type="non-terminal residue" evidence="1">
    <location>
        <position position="95"/>
    </location>
</feature>
<proteinExistence type="predicted"/>
<keyword evidence="2" id="KW-1185">Reference proteome</keyword>
<evidence type="ECO:0000313" key="1">
    <source>
        <dbReference type="EMBL" id="KAI0037586.1"/>
    </source>
</evidence>
<protein>
    <submittedName>
        <fullName evidence="1">Uncharacterized protein</fullName>
    </submittedName>
</protein>
<sequence>VGLRVDWLKERARVRRWDEEVKHLQEEMPRAVRFLQQKAEWWRGRAQQRPEAPADVCDGLQAYAARHAAMYDDIASAYQSGWTAALASHGLTARW</sequence>
<gene>
    <name evidence="1" type="ORF">FA95DRAFT_1467023</name>
</gene>
<dbReference type="Proteomes" id="UP000814033">
    <property type="component" value="Unassembled WGS sequence"/>
</dbReference>